<dbReference type="PANTHER" id="PTHR23516:SF1">
    <property type="entry name" value="MOLYBDATE-ANION TRANSPORTER"/>
    <property type="match status" value="1"/>
</dbReference>
<dbReference type="InterPro" id="IPR036259">
    <property type="entry name" value="MFS_trans_sf"/>
</dbReference>
<evidence type="ECO:0000256" key="11">
    <source>
        <dbReference type="ARBA" id="ARBA00032555"/>
    </source>
</evidence>
<feature type="transmembrane region" description="Helical" evidence="12">
    <location>
        <begin position="182"/>
        <end position="203"/>
    </location>
</feature>
<keyword evidence="5" id="KW-1003">Cell membrane</keyword>
<organism evidence="14 15">
    <name type="scientific">Pestalotiopsis fici (strain W106-1 / CGMCC3.15140)</name>
    <dbReference type="NCBI Taxonomy" id="1229662"/>
    <lineage>
        <taxon>Eukaryota</taxon>
        <taxon>Fungi</taxon>
        <taxon>Dikarya</taxon>
        <taxon>Ascomycota</taxon>
        <taxon>Pezizomycotina</taxon>
        <taxon>Sordariomycetes</taxon>
        <taxon>Xylariomycetidae</taxon>
        <taxon>Amphisphaeriales</taxon>
        <taxon>Sporocadaceae</taxon>
        <taxon>Pestalotiopsis</taxon>
    </lineage>
</organism>
<reference evidence="15" key="1">
    <citation type="journal article" date="2015" name="BMC Genomics">
        <title>Genomic and transcriptomic analysis of the endophytic fungus Pestalotiopsis fici reveals its lifestyle and high potential for synthesis of natural products.</title>
        <authorList>
            <person name="Wang X."/>
            <person name="Zhang X."/>
            <person name="Liu L."/>
            <person name="Xiang M."/>
            <person name="Wang W."/>
            <person name="Sun X."/>
            <person name="Che Y."/>
            <person name="Guo L."/>
            <person name="Liu G."/>
            <person name="Guo L."/>
            <person name="Wang C."/>
            <person name="Yin W.B."/>
            <person name="Stadler M."/>
            <person name="Zhang X."/>
            <person name="Liu X."/>
        </authorList>
    </citation>
    <scope>NUCLEOTIDE SEQUENCE [LARGE SCALE GENOMIC DNA]</scope>
    <source>
        <strain evidence="15">W106-1 / CGMCC3.15140</strain>
    </source>
</reference>
<feature type="transmembrane region" description="Helical" evidence="12">
    <location>
        <begin position="425"/>
        <end position="441"/>
    </location>
</feature>
<comment type="subcellular location">
    <subcellularLocation>
        <location evidence="2">Cell membrane</location>
        <topology evidence="2">Multi-pass membrane protein</topology>
    </subcellularLocation>
</comment>
<dbReference type="GO" id="GO:0005886">
    <property type="term" value="C:plasma membrane"/>
    <property type="evidence" value="ECO:0007669"/>
    <property type="project" value="UniProtKB-SubCell"/>
</dbReference>
<sequence length="445" mass="49578">MDTYKSTLVGLLGLSSLLLVSQPTRQSALRAQAVKVKKSNPDGKIPPHSKQHPQKKIYLVYFLMTVSAWLQEIFITNLYKKEYGLSNDVIFQLTLINFMTSGVVTVFSGAFADKYGRKSTNVVFTGCYGAAACLAMIPELPAIFAGRILGGIAQALMFGVLDSMIVSDFFARKLITQGCDLYRTFGTMGVINSFAAVACGVLGDRLIWATGYNKAPFVVSWLVMWQAMQLVWSKMRESYGAVSTDDMELKKNTPTLGAFFKRPYIWPLMLASMAFEGSSFMFAFAALPVINSVHRTKSELPATYLFACIMTSALVGSLTFNIMMVKRRVRHIRVLSLILLGANLVCYRLARPKNERSTFWMANAFGLLIGLYYPCIGTLKARLIDEGIRSTVFSLVRAPVYVYVIAQLLLNQGTPTMVRMFQTSSWWLTAAFAATWIISYNKKLP</sequence>
<keyword evidence="7 12" id="KW-1133">Transmembrane helix</keyword>
<dbReference type="HOGENOM" id="CLU_034007_2_0_1"/>
<evidence type="ECO:0000256" key="1">
    <source>
        <dbReference type="ARBA" id="ARBA00003019"/>
    </source>
</evidence>
<name>W3WYV3_PESFW</name>
<dbReference type="GO" id="GO:0006811">
    <property type="term" value="P:monoatomic ion transport"/>
    <property type="evidence" value="ECO:0007669"/>
    <property type="project" value="UniProtKB-KW"/>
</dbReference>
<dbReference type="PANTHER" id="PTHR23516">
    <property type="entry name" value="SAM (S-ADENOSYL METHIONINE) TRANSPORTER"/>
    <property type="match status" value="1"/>
</dbReference>
<evidence type="ECO:0000313" key="15">
    <source>
        <dbReference type="Proteomes" id="UP000030651"/>
    </source>
</evidence>
<dbReference type="GO" id="GO:0015098">
    <property type="term" value="F:molybdate ion transmembrane transporter activity"/>
    <property type="evidence" value="ECO:0007669"/>
    <property type="project" value="InterPro"/>
</dbReference>
<keyword evidence="9 12" id="KW-0472">Membrane</keyword>
<keyword evidence="15" id="KW-1185">Reference proteome</keyword>
<feature type="transmembrane region" description="Helical" evidence="12">
    <location>
        <begin position="302"/>
        <end position="320"/>
    </location>
</feature>
<dbReference type="KEGG" id="pfy:PFICI_10344"/>
<evidence type="ECO:0000256" key="9">
    <source>
        <dbReference type="ARBA" id="ARBA00023136"/>
    </source>
</evidence>
<protein>
    <recommendedName>
        <fullName evidence="3">Molybdate-anion transporter</fullName>
    </recommendedName>
    <alternativeName>
        <fullName evidence="10">Major facilitator superfamily domain-containing protein 5</fullName>
    </alternativeName>
    <alternativeName>
        <fullName evidence="11">Molybdate transporter 2 homolog</fullName>
    </alternativeName>
</protein>
<feature type="chain" id="PRO_5004834113" description="Molybdate-anion transporter" evidence="13">
    <location>
        <begin position="24"/>
        <end position="445"/>
    </location>
</feature>
<evidence type="ECO:0000256" key="13">
    <source>
        <dbReference type="SAM" id="SignalP"/>
    </source>
</evidence>
<dbReference type="EMBL" id="KI912115">
    <property type="protein sequence ID" value="ETS78282.1"/>
    <property type="molecule type" value="Genomic_DNA"/>
</dbReference>
<dbReference type="GeneID" id="19275357"/>
<proteinExistence type="predicted"/>
<evidence type="ECO:0000313" key="14">
    <source>
        <dbReference type="EMBL" id="ETS78282.1"/>
    </source>
</evidence>
<feature type="signal peptide" evidence="13">
    <location>
        <begin position="1"/>
        <end position="23"/>
    </location>
</feature>
<feature type="transmembrane region" description="Helical" evidence="12">
    <location>
        <begin position="90"/>
        <end position="112"/>
    </location>
</feature>
<gene>
    <name evidence="14" type="ORF">PFICI_10344</name>
</gene>
<keyword evidence="8" id="KW-0406">Ion transport</keyword>
<dbReference type="AlphaFoldDB" id="W3WYV3"/>
<comment type="function">
    <text evidence="1">Mediates high-affinity intracellular uptake of the rare oligo-element molybdenum.</text>
</comment>
<accession>W3WYV3</accession>
<keyword evidence="6 12" id="KW-0812">Transmembrane</keyword>
<dbReference type="eggNOG" id="KOG4332">
    <property type="taxonomic scope" value="Eukaryota"/>
</dbReference>
<evidence type="ECO:0000256" key="4">
    <source>
        <dbReference type="ARBA" id="ARBA00022448"/>
    </source>
</evidence>
<dbReference type="InParanoid" id="W3WYV3"/>
<dbReference type="Gene3D" id="1.20.1250.20">
    <property type="entry name" value="MFS general substrate transporter like domains"/>
    <property type="match status" value="1"/>
</dbReference>
<evidence type="ECO:0000256" key="12">
    <source>
        <dbReference type="SAM" id="Phobius"/>
    </source>
</evidence>
<keyword evidence="4" id="KW-0813">Transport</keyword>
<feature type="transmembrane region" description="Helical" evidence="12">
    <location>
        <begin position="391"/>
        <end position="410"/>
    </location>
</feature>
<evidence type="ECO:0000256" key="2">
    <source>
        <dbReference type="ARBA" id="ARBA00004651"/>
    </source>
</evidence>
<dbReference type="Proteomes" id="UP000030651">
    <property type="component" value="Unassembled WGS sequence"/>
</dbReference>
<feature type="transmembrane region" description="Helical" evidence="12">
    <location>
        <begin position="148"/>
        <end position="170"/>
    </location>
</feature>
<dbReference type="OMA" id="HAACACI"/>
<evidence type="ECO:0000256" key="10">
    <source>
        <dbReference type="ARBA" id="ARBA00030646"/>
    </source>
</evidence>
<evidence type="ECO:0000256" key="7">
    <source>
        <dbReference type="ARBA" id="ARBA00022989"/>
    </source>
</evidence>
<feature type="transmembrane region" description="Helical" evidence="12">
    <location>
        <begin position="332"/>
        <end position="350"/>
    </location>
</feature>
<evidence type="ECO:0000256" key="8">
    <source>
        <dbReference type="ARBA" id="ARBA00023065"/>
    </source>
</evidence>
<evidence type="ECO:0000256" key="6">
    <source>
        <dbReference type="ARBA" id="ARBA00022692"/>
    </source>
</evidence>
<evidence type="ECO:0000256" key="3">
    <source>
        <dbReference type="ARBA" id="ARBA00021242"/>
    </source>
</evidence>
<dbReference type="InterPro" id="IPR008509">
    <property type="entry name" value="MOT2/MFSD5"/>
</dbReference>
<dbReference type="OrthoDB" id="263957at2759"/>
<dbReference type="SUPFAM" id="SSF103473">
    <property type="entry name" value="MFS general substrate transporter"/>
    <property type="match status" value="1"/>
</dbReference>
<feature type="transmembrane region" description="Helical" evidence="12">
    <location>
        <begin position="57"/>
        <end position="78"/>
    </location>
</feature>
<evidence type="ECO:0000256" key="5">
    <source>
        <dbReference type="ARBA" id="ARBA00022475"/>
    </source>
</evidence>
<dbReference type="Pfam" id="PF05631">
    <property type="entry name" value="MFS_5"/>
    <property type="match status" value="1"/>
</dbReference>
<dbReference type="RefSeq" id="XP_007837116.1">
    <property type="nucleotide sequence ID" value="XM_007838925.1"/>
</dbReference>
<feature type="transmembrane region" description="Helical" evidence="12">
    <location>
        <begin position="264"/>
        <end position="290"/>
    </location>
</feature>
<feature type="transmembrane region" description="Helical" evidence="12">
    <location>
        <begin position="362"/>
        <end position="379"/>
    </location>
</feature>
<keyword evidence="13" id="KW-0732">Signal</keyword>